<keyword evidence="2" id="KW-1133">Transmembrane helix</keyword>
<keyword evidence="7" id="KW-1185">Reference proteome</keyword>
<feature type="transmembrane region" description="Helical" evidence="2">
    <location>
        <begin position="20"/>
        <end position="38"/>
    </location>
</feature>
<dbReference type="Pfam" id="PF26237">
    <property type="entry name" value="DUF8054_C"/>
    <property type="match status" value="1"/>
</dbReference>
<name>A0A8U0HTZ3_9EURY</name>
<dbReference type="Proteomes" id="UP000830729">
    <property type="component" value="Chromosome"/>
</dbReference>
<dbReference type="AlphaFoldDB" id="A0A8U0HTZ3"/>
<dbReference type="Pfam" id="PF26236">
    <property type="entry name" value="DUF8054_N"/>
    <property type="match status" value="1"/>
</dbReference>
<protein>
    <submittedName>
        <fullName evidence="6">Uncharacterized protein</fullName>
    </submittedName>
</protein>
<gene>
    <name evidence="6" type="ORF">M0R89_17500</name>
</gene>
<feature type="transmembrane region" description="Helical" evidence="2">
    <location>
        <begin position="45"/>
        <end position="63"/>
    </location>
</feature>
<evidence type="ECO:0000313" key="7">
    <source>
        <dbReference type="Proteomes" id="UP000830729"/>
    </source>
</evidence>
<dbReference type="Pfam" id="PF26238">
    <property type="entry name" value="DUF8054_M"/>
    <property type="match status" value="1"/>
</dbReference>
<dbReference type="InterPro" id="IPR058775">
    <property type="entry name" value="DUF8054_M"/>
</dbReference>
<dbReference type="InterPro" id="IPR058674">
    <property type="entry name" value="DUF8054_N"/>
</dbReference>
<sequence length="311" mass="32581">MDSLYDRLRDPSHTGDRRCWPCTVVNVVLLLVAAAFVARRRSRSLAAVLGGVGAAAIAVRGYLVPFTPRFAPRLVSWLPGDPFGHGDPTPIGASRTLGESGTPDASDRTGTDDPPDAPAAPDASGSLGDETDAEDAGEAVLSALLDRGVVVADDRSVALDEEFRDAWRAEMETLRARDDDGLAAALREAGPDGAVVDVVESNGWAGDDRRWFVVSDGSDDPANESWLTRPVALAEAAAVRALADETDLPATRRAQAAAPLRTLLQACPVCDGPVEETTETDCCGGPGGTRPDAPDDVLACADCGARLYTFE</sequence>
<evidence type="ECO:0000256" key="2">
    <source>
        <dbReference type="SAM" id="Phobius"/>
    </source>
</evidence>
<evidence type="ECO:0000313" key="6">
    <source>
        <dbReference type="EMBL" id="UPV74319.1"/>
    </source>
</evidence>
<evidence type="ECO:0000259" key="4">
    <source>
        <dbReference type="Pfam" id="PF26237"/>
    </source>
</evidence>
<feature type="region of interest" description="Disordered" evidence="1">
    <location>
        <begin position="85"/>
        <end position="135"/>
    </location>
</feature>
<proteinExistence type="predicted"/>
<dbReference type="InterPro" id="IPR058675">
    <property type="entry name" value="DUF8054_C"/>
</dbReference>
<feature type="domain" description="DUF8054" evidence="4">
    <location>
        <begin position="265"/>
        <end position="310"/>
    </location>
</feature>
<evidence type="ECO:0000259" key="5">
    <source>
        <dbReference type="Pfam" id="PF26238"/>
    </source>
</evidence>
<evidence type="ECO:0000256" key="1">
    <source>
        <dbReference type="SAM" id="MobiDB-lite"/>
    </source>
</evidence>
<dbReference type="KEGG" id="halx:M0R89_17500"/>
<keyword evidence="2" id="KW-0472">Membrane</keyword>
<evidence type="ECO:0000259" key="3">
    <source>
        <dbReference type="Pfam" id="PF26236"/>
    </source>
</evidence>
<dbReference type="GeneID" id="72187033"/>
<reference evidence="6 7" key="1">
    <citation type="submission" date="2022-04" db="EMBL/GenBank/DDBJ databases">
        <title>Diverse halophilic archaea isolated from saline environments.</title>
        <authorList>
            <person name="Cui H.-L."/>
        </authorList>
    </citation>
    <scope>NUCLEOTIDE SEQUENCE [LARGE SCALE GENOMIC DNA]</scope>
    <source>
        <strain evidence="6 7">XZYJT49</strain>
    </source>
</reference>
<accession>A0A8U0HTZ3</accession>
<organism evidence="6 7">
    <name type="scientific">Halorussus limi</name>
    <dbReference type="NCBI Taxonomy" id="2938695"/>
    <lineage>
        <taxon>Archaea</taxon>
        <taxon>Methanobacteriati</taxon>
        <taxon>Methanobacteriota</taxon>
        <taxon>Stenosarchaea group</taxon>
        <taxon>Halobacteria</taxon>
        <taxon>Halobacteriales</taxon>
        <taxon>Haladaptataceae</taxon>
        <taxon>Halorussus</taxon>
    </lineage>
</organism>
<dbReference type="RefSeq" id="WP_248650365.1">
    <property type="nucleotide sequence ID" value="NZ_CP096659.1"/>
</dbReference>
<dbReference type="EMBL" id="CP096659">
    <property type="protein sequence ID" value="UPV74319.1"/>
    <property type="molecule type" value="Genomic_DNA"/>
</dbReference>
<keyword evidence="2" id="KW-0812">Transmembrane</keyword>
<feature type="domain" description="DUF8054" evidence="3">
    <location>
        <begin position="6"/>
        <end position="83"/>
    </location>
</feature>
<feature type="domain" description="DUF8054" evidence="5">
    <location>
        <begin position="141"/>
        <end position="262"/>
    </location>
</feature>